<dbReference type="AlphaFoldDB" id="A0A7W8FBN0"/>
<keyword evidence="2" id="KW-1185">Reference proteome</keyword>
<accession>A0A7W8FBN0</accession>
<comment type="caution">
    <text evidence="1">The sequence shown here is derived from an EMBL/GenBank/DDBJ whole genome shotgun (WGS) entry which is preliminary data.</text>
</comment>
<protein>
    <submittedName>
        <fullName evidence="1">Uncharacterized protein</fullName>
    </submittedName>
</protein>
<evidence type="ECO:0000313" key="1">
    <source>
        <dbReference type="EMBL" id="MBB5128465.1"/>
    </source>
</evidence>
<sequence>MARNIGADGRTVYRAVITQTNRVGQQWTEREGPYSKLGAARARVTFWRNYWARHDGTAEGHVEQAHTVWAPVGEAADPIAAARAAGLREAADAIEAQLRAEGYTLDCVCESCTPCLLRDYPTMFRARADAIHPATEEQEQ</sequence>
<name>A0A7W8FBN0_9ACTN</name>
<proteinExistence type="predicted"/>
<gene>
    <name evidence="1" type="ORF">FHS32_005240</name>
</gene>
<reference evidence="1 2" key="1">
    <citation type="submission" date="2020-08" db="EMBL/GenBank/DDBJ databases">
        <title>Genomic Encyclopedia of Type Strains, Phase III (KMG-III): the genomes of soil and plant-associated and newly described type strains.</title>
        <authorList>
            <person name="Whitman W."/>
        </authorList>
    </citation>
    <scope>NUCLEOTIDE SEQUENCE [LARGE SCALE GENOMIC DNA]</scope>
    <source>
        <strain evidence="1 2">CECT 3226</strain>
    </source>
</reference>
<organism evidence="1 2">
    <name type="scientific">Streptomyces griseoloalbus</name>
    <dbReference type="NCBI Taxonomy" id="67303"/>
    <lineage>
        <taxon>Bacteria</taxon>
        <taxon>Bacillati</taxon>
        <taxon>Actinomycetota</taxon>
        <taxon>Actinomycetes</taxon>
        <taxon>Kitasatosporales</taxon>
        <taxon>Streptomycetaceae</taxon>
        <taxon>Streptomyces</taxon>
    </lineage>
</organism>
<dbReference type="Proteomes" id="UP000568022">
    <property type="component" value="Unassembled WGS sequence"/>
</dbReference>
<dbReference type="EMBL" id="JACHJE010000013">
    <property type="protein sequence ID" value="MBB5128465.1"/>
    <property type="molecule type" value="Genomic_DNA"/>
</dbReference>
<evidence type="ECO:0000313" key="2">
    <source>
        <dbReference type="Proteomes" id="UP000568022"/>
    </source>
</evidence>